<protein>
    <recommendedName>
        <fullName evidence="5">Oxysterol-binding protein</fullName>
    </recommendedName>
</protein>
<organism evidence="3 4">
    <name type="scientific">Emericellopsis cladophorae</name>
    <dbReference type="NCBI Taxonomy" id="2686198"/>
    <lineage>
        <taxon>Eukaryota</taxon>
        <taxon>Fungi</taxon>
        <taxon>Dikarya</taxon>
        <taxon>Ascomycota</taxon>
        <taxon>Pezizomycotina</taxon>
        <taxon>Sordariomycetes</taxon>
        <taxon>Hypocreomycetidae</taxon>
        <taxon>Hypocreales</taxon>
        <taxon>Bionectriaceae</taxon>
        <taxon>Emericellopsis</taxon>
    </lineage>
</organism>
<gene>
    <name evidence="3" type="ORF">J7T54_008063</name>
</gene>
<comment type="caution">
    <text evidence="3">The sequence shown here is derived from an EMBL/GenBank/DDBJ whole genome shotgun (WGS) entry which is preliminary data.</text>
</comment>
<dbReference type="Gene3D" id="1.10.287.2720">
    <property type="match status" value="1"/>
</dbReference>
<evidence type="ECO:0000256" key="1">
    <source>
        <dbReference type="ARBA" id="ARBA00008842"/>
    </source>
</evidence>
<dbReference type="GO" id="GO:0016020">
    <property type="term" value="C:membrane"/>
    <property type="evidence" value="ECO:0007669"/>
    <property type="project" value="TreeGrafter"/>
</dbReference>
<dbReference type="Gene3D" id="2.40.160.120">
    <property type="match status" value="1"/>
</dbReference>
<evidence type="ECO:0000313" key="3">
    <source>
        <dbReference type="EMBL" id="KAI6784969.1"/>
    </source>
</evidence>
<dbReference type="AlphaFoldDB" id="A0A9Q0BHZ3"/>
<dbReference type="GO" id="GO:0008142">
    <property type="term" value="F:oxysterol binding"/>
    <property type="evidence" value="ECO:0007669"/>
    <property type="project" value="TreeGrafter"/>
</dbReference>
<dbReference type="SUPFAM" id="SSF144000">
    <property type="entry name" value="Oxysterol-binding protein-like"/>
    <property type="match status" value="1"/>
</dbReference>
<dbReference type="GO" id="GO:0005829">
    <property type="term" value="C:cytosol"/>
    <property type="evidence" value="ECO:0007669"/>
    <property type="project" value="TreeGrafter"/>
</dbReference>
<sequence>MPRNVANLRDNLAQLKDFLSYLSTVEGDLSNITAPPFILAAKSAIEVPAAWASRHDLFLAPADEPDPQLRATLVAKNYLCSLKQLVDEGGDNAAKKPLNPFLGELFIGTLGEGVNTTRLITEQVSHHPPVTACYMHNEEHGISSRGFVAQQTSFGASSGVVVKQMGYAVVRVDKYDEDHLMTMPTLLIKGLTTGSPHPELGGPCYISSSSGPLTKIEFGTTGTFGLGRKNMVQATIYKTPSMRDILCEFSGHWDGKMAIKDSKGEILEEFQADDLPPIKPTVRPIEQQTTWESRRAWSKVFEGIYEGNVHKIHKHKSALEEAQRALREEERARGSSWEPCFFTNRPENARVASLLKDLPEEVRSELAPTKTAGSWNSVGIGAAENIISRLHALHANSPTSTK</sequence>
<dbReference type="PANTHER" id="PTHR10972:SF92">
    <property type="entry name" value="OXYSTEROL BINDING PROTEIN"/>
    <property type="match status" value="1"/>
</dbReference>
<accession>A0A9Q0BHZ3</accession>
<keyword evidence="4" id="KW-1185">Reference proteome</keyword>
<dbReference type="Gene3D" id="3.30.70.3490">
    <property type="match status" value="1"/>
</dbReference>
<dbReference type="PROSITE" id="PS01013">
    <property type="entry name" value="OSBP"/>
    <property type="match status" value="1"/>
</dbReference>
<evidence type="ECO:0000313" key="4">
    <source>
        <dbReference type="Proteomes" id="UP001055219"/>
    </source>
</evidence>
<comment type="similarity">
    <text evidence="1 2">Belongs to the OSBP family.</text>
</comment>
<dbReference type="InterPro" id="IPR000648">
    <property type="entry name" value="Oxysterol-bd"/>
</dbReference>
<name>A0A9Q0BHZ3_9HYPO</name>
<dbReference type="Proteomes" id="UP001055219">
    <property type="component" value="Unassembled WGS sequence"/>
</dbReference>
<reference evidence="3" key="1">
    <citation type="journal article" date="2021" name="J Fungi (Basel)">
        <title>Genomic and Metabolomic Analyses of the Marine Fungus Emericellopsis cladophorae: Insights into Saltwater Adaptability Mechanisms and Its Biosynthetic Potential.</title>
        <authorList>
            <person name="Goncalves M.F.M."/>
            <person name="Hilario S."/>
            <person name="Van de Peer Y."/>
            <person name="Esteves A.C."/>
            <person name="Alves A."/>
        </authorList>
    </citation>
    <scope>NUCLEOTIDE SEQUENCE</scope>
    <source>
        <strain evidence="3">MUM 19.33</strain>
    </source>
</reference>
<dbReference type="GeneID" id="75834535"/>
<reference evidence="3" key="2">
    <citation type="submission" date="2022-07" db="EMBL/GenBank/DDBJ databases">
        <authorList>
            <person name="Goncalves M.F.M."/>
            <person name="Hilario S."/>
            <person name="Van De Peer Y."/>
            <person name="Esteves A.C."/>
            <person name="Alves A."/>
        </authorList>
    </citation>
    <scope>NUCLEOTIDE SEQUENCE</scope>
    <source>
        <strain evidence="3">MUM 19.33</strain>
    </source>
</reference>
<dbReference type="PANTHER" id="PTHR10972">
    <property type="entry name" value="OXYSTEROL-BINDING PROTEIN-RELATED"/>
    <property type="match status" value="1"/>
</dbReference>
<dbReference type="InterPro" id="IPR037239">
    <property type="entry name" value="OSBP_sf"/>
</dbReference>
<dbReference type="RefSeq" id="XP_051365825.1">
    <property type="nucleotide sequence ID" value="XM_051502655.1"/>
</dbReference>
<dbReference type="EMBL" id="JAGIXG020000003">
    <property type="protein sequence ID" value="KAI6784969.1"/>
    <property type="molecule type" value="Genomic_DNA"/>
</dbReference>
<dbReference type="Pfam" id="PF01237">
    <property type="entry name" value="Oxysterol_BP"/>
    <property type="match status" value="1"/>
</dbReference>
<evidence type="ECO:0008006" key="5">
    <source>
        <dbReference type="Google" id="ProtNLM"/>
    </source>
</evidence>
<proteinExistence type="inferred from homology"/>
<dbReference type="OrthoDB" id="14833at2759"/>
<evidence type="ECO:0000256" key="2">
    <source>
        <dbReference type="RuleBase" id="RU003844"/>
    </source>
</evidence>
<dbReference type="InterPro" id="IPR018494">
    <property type="entry name" value="Oxysterol-bd_CS"/>
</dbReference>